<gene>
    <name evidence="1" type="ORF">AMSG_08536</name>
</gene>
<dbReference type="RefSeq" id="XP_013755216.1">
    <property type="nucleotide sequence ID" value="XM_013899762.1"/>
</dbReference>
<name>A0A0L0DKU8_THETB</name>
<reference evidence="1 2" key="1">
    <citation type="submission" date="2010-05" db="EMBL/GenBank/DDBJ databases">
        <title>The Genome Sequence of Thecamonas trahens ATCC 50062.</title>
        <authorList>
            <consortium name="The Broad Institute Genome Sequencing Platform"/>
            <person name="Russ C."/>
            <person name="Cuomo C."/>
            <person name="Shea T."/>
            <person name="Young S.K."/>
            <person name="Zeng Q."/>
            <person name="Koehrsen M."/>
            <person name="Haas B."/>
            <person name="Borodovsky M."/>
            <person name="Guigo R."/>
            <person name="Alvarado L."/>
            <person name="Berlin A."/>
            <person name="Bochicchio J."/>
            <person name="Borenstein D."/>
            <person name="Chapman S."/>
            <person name="Chen Z."/>
            <person name="Freedman E."/>
            <person name="Gellesch M."/>
            <person name="Goldberg J."/>
            <person name="Griggs A."/>
            <person name="Gujja S."/>
            <person name="Heilman E."/>
            <person name="Heiman D."/>
            <person name="Hepburn T."/>
            <person name="Howarth C."/>
            <person name="Jen D."/>
            <person name="Larson L."/>
            <person name="Mehta T."/>
            <person name="Park D."/>
            <person name="Pearson M."/>
            <person name="Roberts A."/>
            <person name="Saif S."/>
            <person name="Shenoy N."/>
            <person name="Sisk P."/>
            <person name="Stolte C."/>
            <person name="Sykes S."/>
            <person name="Thomson T."/>
            <person name="Walk T."/>
            <person name="White J."/>
            <person name="Yandava C."/>
            <person name="Burger G."/>
            <person name="Gray M.W."/>
            <person name="Holland P.W.H."/>
            <person name="King N."/>
            <person name="Lang F.B.F."/>
            <person name="Roger A.J."/>
            <person name="Ruiz-Trillo I."/>
            <person name="Lander E."/>
            <person name="Nusbaum C."/>
        </authorList>
    </citation>
    <scope>NUCLEOTIDE SEQUENCE [LARGE SCALE GENOMIC DNA]</scope>
    <source>
        <strain evidence="1 2">ATCC 50062</strain>
    </source>
</reference>
<evidence type="ECO:0000313" key="1">
    <source>
        <dbReference type="EMBL" id="KNC52666.1"/>
    </source>
</evidence>
<accession>A0A0L0DKU8</accession>
<protein>
    <recommendedName>
        <fullName evidence="3">NHL repeat containing protein</fullName>
    </recommendedName>
</protein>
<dbReference type="AlphaFoldDB" id="A0A0L0DKU8"/>
<proteinExistence type="predicted"/>
<evidence type="ECO:0008006" key="3">
    <source>
        <dbReference type="Google" id="ProtNLM"/>
    </source>
</evidence>
<dbReference type="EMBL" id="GL349474">
    <property type="protein sequence ID" value="KNC52666.1"/>
    <property type="molecule type" value="Genomic_DNA"/>
</dbReference>
<dbReference type="InterPro" id="IPR011042">
    <property type="entry name" value="6-blade_b-propeller_TolB-like"/>
</dbReference>
<evidence type="ECO:0000313" key="2">
    <source>
        <dbReference type="Proteomes" id="UP000054408"/>
    </source>
</evidence>
<keyword evidence="2" id="KW-1185">Reference proteome</keyword>
<dbReference type="SUPFAM" id="SSF101898">
    <property type="entry name" value="NHL repeat"/>
    <property type="match status" value="1"/>
</dbReference>
<dbReference type="Gene3D" id="2.120.10.30">
    <property type="entry name" value="TolB, C-terminal domain"/>
    <property type="match status" value="1"/>
</dbReference>
<dbReference type="GeneID" id="25567211"/>
<sequence>MQVVSPPLHALPERSVAAHPLNPAIVAVSLTTGHVHLLDTDAGPNAEPLQLSSDAAFPVKRGARGIAFSPQGLEVYVAGESGVLAFAVPSLAALRAGARSSPRLIVGSLTGRNAGTLAPVPLASASGLDLQSGAEYADVPALSIVFKLIYGLAVHPCSGALYIADRGANTIYIATPPPSTAPATNEWTVRPLVARLGVTAADGPFWLNEPKGLAVSPSGNALFFSQYHAIIRLDLASLQLTRIAGTKASATAPPSAPISATIPSLLNPSGIALAGDNSILVCLYSWTVVLSVALTPDAAADGVTLDTATAGDMAVSPLPTGSVPSFSSPITVAALSTGSLAVVEHSIALRIVPGACAASDPHAHLRRPWSPVSHLAFSLAVRRTIFVVLVIARAVNPATSDYTYASHCFLPHLPNEILHLIFAHIARAQ</sequence>
<dbReference type="Proteomes" id="UP000054408">
    <property type="component" value="Unassembled WGS sequence"/>
</dbReference>
<organism evidence="1 2">
    <name type="scientific">Thecamonas trahens ATCC 50062</name>
    <dbReference type="NCBI Taxonomy" id="461836"/>
    <lineage>
        <taxon>Eukaryota</taxon>
        <taxon>Apusozoa</taxon>
        <taxon>Apusomonadida</taxon>
        <taxon>Apusomonadidae</taxon>
        <taxon>Thecamonas</taxon>
    </lineage>
</organism>